<evidence type="ECO:0000313" key="7">
    <source>
        <dbReference type="EMBL" id="MEJ5978006.1"/>
    </source>
</evidence>
<dbReference type="NCBIfam" id="NF006088">
    <property type="entry name" value="PRK08238.1"/>
    <property type="match status" value="1"/>
</dbReference>
<dbReference type="Pfam" id="PF12710">
    <property type="entry name" value="HAD"/>
    <property type="match status" value="1"/>
</dbReference>
<keyword evidence="5 6" id="KW-0472">Membrane</keyword>
<evidence type="ECO:0000256" key="6">
    <source>
        <dbReference type="SAM" id="Phobius"/>
    </source>
</evidence>
<feature type="transmembrane region" description="Helical" evidence="6">
    <location>
        <begin position="389"/>
        <end position="413"/>
    </location>
</feature>
<feature type="transmembrane region" description="Helical" evidence="6">
    <location>
        <begin position="344"/>
        <end position="362"/>
    </location>
</feature>
<organism evidence="7 8">
    <name type="scientific">Novosphingobium anseongense</name>
    <dbReference type="NCBI Taxonomy" id="3133436"/>
    <lineage>
        <taxon>Bacteria</taxon>
        <taxon>Pseudomonadati</taxon>
        <taxon>Pseudomonadota</taxon>
        <taxon>Alphaproteobacteria</taxon>
        <taxon>Sphingomonadales</taxon>
        <taxon>Sphingomonadaceae</taxon>
        <taxon>Novosphingobium</taxon>
    </lineage>
</organism>
<keyword evidence="8" id="KW-1185">Reference proteome</keyword>
<feature type="transmembrane region" description="Helical" evidence="6">
    <location>
        <begin position="318"/>
        <end position="338"/>
    </location>
</feature>
<dbReference type="Pfam" id="PF01040">
    <property type="entry name" value="UbiA"/>
    <property type="match status" value="1"/>
</dbReference>
<gene>
    <name evidence="7" type="ORF">WG901_15250</name>
</gene>
<feature type="transmembrane region" description="Helical" evidence="6">
    <location>
        <begin position="425"/>
        <end position="442"/>
    </location>
</feature>
<protein>
    <submittedName>
        <fullName evidence="7">UbiA family prenyltransferase</fullName>
    </submittedName>
</protein>
<dbReference type="CDD" id="cd13963">
    <property type="entry name" value="PT_UbiA_2"/>
    <property type="match status" value="1"/>
</dbReference>
<evidence type="ECO:0000313" key="8">
    <source>
        <dbReference type="Proteomes" id="UP001361239"/>
    </source>
</evidence>
<proteinExistence type="predicted"/>
<dbReference type="InterPro" id="IPR036412">
    <property type="entry name" value="HAD-like_sf"/>
</dbReference>
<comment type="subcellular location">
    <subcellularLocation>
        <location evidence="1">Membrane</location>
        <topology evidence="1">Multi-pass membrane protein</topology>
    </subcellularLocation>
</comment>
<dbReference type="InterPro" id="IPR023214">
    <property type="entry name" value="HAD_sf"/>
</dbReference>
<evidence type="ECO:0000256" key="2">
    <source>
        <dbReference type="ARBA" id="ARBA00022475"/>
    </source>
</evidence>
<evidence type="ECO:0000256" key="4">
    <source>
        <dbReference type="ARBA" id="ARBA00022989"/>
    </source>
</evidence>
<keyword evidence="3 6" id="KW-0812">Transmembrane</keyword>
<dbReference type="EMBL" id="JBBHJZ010000003">
    <property type="protein sequence ID" value="MEJ5978006.1"/>
    <property type="molecule type" value="Genomic_DNA"/>
</dbReference>
<feature type="transmembrane region" description="Helical" evidence="6">
    <location>
        <begin position="280"/>
        <end position="306"/>
    </location>
</feature>
<dbReference type="InterPro" id="IPR044878">
    <property type="entry name" value="UbiA_sf"/>
</dbReference>
<dbReference type="SUPFAM" id="SSF56784">
    <property type="entry name" value="HAD-like"/>
    <property type="match status" value="1"/>
</dbReference>
<reference evidence="7 8" key="1">
    <citation type="submission" date="2024-03" db="EMBL/GenBank/DDBJ databases">
        <authorList>
            <person name="Jo J.-H."/>
        </authorList>
    </citation>
    <scope>NUCLEOTIDE SEQUENCE [LARGE SCALE GENOMIC DNA]</scope>
    <source>
        <strain evidence="7 8">PS1R-30</strain>
    </source>
</reference>
<dbReference type="PANTHER" id="PTHR11048:SF5">
    <property type="entry name" value="DECAPRENYL-PHOSPHATE PHOSPHORIBOSYLTRANSFERASE"/>
    <property type="match status" value="1"/>
</dbReference>
<dbReference type="PANTHER" id="PTHR11048">
    <property type="entry name" value="PRENYLTRANSFERASES"/>
    <property type="match status" value="1"/>
</dbReference>
<evidence type="ECO:0000256" key="3">
    <source>
        <dbReference type="ARBA" id="ARBA00022692"/>
    </source>
</evidence>
<accession>A0ABU8RZA4</accession>
<dbReference type="RefSeq" id="WP_339587951.1">
    <property type="nucleotide sequence ID" value="NZ_JBBHJZ010000003.1"/>
</dbReference>
<feature type="transmembrane region" description="Helical" evidence="6">
    <location>
        <begin position="462"/>
        <end position="479"/>
    </location>
</feature>
<dbReference type="InterPro" id="IPR039653">
    <property type="entry name" value="Prenyltransferase"/>
</dbReference>
<sequence length="480" mass="51655">MSIANWNPAKLTLVVDLDDTLIQTDSLFETFWSACTAKWYTPFVAAFVLHKGPLALKQRLGAIASLDAARLPYNAEVLDLVRDWRARGGRVALVTASLQATADAIAAHLDLFDEAHGSGGGINLKGANKAQFLQERFGAGGYSYIGDAPADLPVWEHSAGVVTVNPSAAFRARVDALGKDTTHLEALPSQVRDYLRVLRPHQWLKNALILLPMLAAHQLTPATLWQSLLAVIAFSLVASSTYVLNDLLDLAADRAHPRKCRRPFASGAVKVSHGTWMAPVLGLAGGAVALLSGPGLFAMLAGYFALTTAYSFWLKRMVVIDICMLAVLYTMRILAGSVATGLPASVWLLAFSTFFFFSLASVKRQAELVDGIASGTVRAHGRGYHVDDLAIVSNMAVSSGFVSVLVLALYANSEPVRQLYSTPEVLWGICLVLLFWNSRIAILTHRGQMHDDPLVFAARDRVSYGCVAAVGLLALAGTLL</sequence>
<dbReference type="Gene3D" id="1.10.357.140">
    <property type="entry name" value="UbiA prenyltransferase"/>
    <property type="match status" value="1"/>
</dbReference>
<dbReference type="InterPro" id="IPR000537">
    <property type="entry name" value="UbiA_prenyltransferase"/>
</dbReference>
<dbReference type="CDD" id="cd07519">
    <property type="entry name" value="HAD_PTase"/>
    <property type="match status" value="1"/>
</dbReference>
<name>A0ABU8RZA4_9SPHN</name>
<feature type="transmembrane region" description="Helical" evidence="6">
    <location>
        <begin position="223"/>
        <end position="244"/>
    </location>
</feature>
<evidence type="ECO:0000256" key="1">
    <source>
        <dbReference type="ARBA" id="ARBA00004141"/>
    </source>
</evidence>
<dbReference type="Gene3D" id="3.40.50.1000">
    <property type="entry name" value="HAD superfamily/HAD-like"/>
    <property type="match status" value="1"/>
</dbReference>
<keyword evidence="2" id="KW-1003">Cell membrane</keyword>
<comment type="caution">
    <text evidence="7">The sequence shown here is derived from an EMBL/GenBank/DDBJ whole genome shotgun (WGS) entry which is preliminary data.</text>
</comment>
<keyword evidence="4 6" id="KW-1133">Transmembrane helix</keyword>
<dbReference type="Proteomes" id="UP001361239">
    <property type="component" value="Unassembled WGS sequence"/>
</dbReference>
<evidence type="ECO:0000256" key="5">
    <source>
        <dbReference type="ARBA" id="ARBA00023136"/>
    </source>
</evidence>